<keyword evidence="5" id="KW-0121">Carboxypeptidase</keyword>
<organism evidence="5 6">
    <name type="scientific">Catellatospora coxensis</name>
    <dbReference type="NCBI Taxonomy" id="310354"/>
    <lineage>
        <taxon>Bacteria</taxon>
        <taxon>Bacillati</taxon>
        <taxon>Actinomycetota</taxon>
        <taxon>Actinomycetes</taxon>
        <taxon>Micromonosporales</taxon>
        <taxon>Micromonosporaceae</taxon>
        <taxon>Catellatospora</taxon>
    </lineage>
</organism>
<protein>
    <submittedName>
        <fullName evidence="5">Glutamate carboxypeptidase</fullName>
    </submittedName>
</protein>
<evidence type="ECO:0000259" key="4">
    <source>
        <dbReference type="Pfam" id="PF07687"/>
    </source>
</evidence>
<gene>
    <name evidence="5" type="ORF">Cco03nite_53340</name>
</gene>
<keyword evidence="6" id="KW-1185">Reference proteome</keyword>
<name>A0A8J3L407_9ACTN</name>
<dbReference type="SUPFAM" id="SSF53187">
    <property type="entry name" value="Zn-dependent exopeptidases"/>
    <property type="match status" value="1"/>
</dbReference>
<dbReference type="AlphaFoldDB" id="A0A8J3L407"/>
<evidence type="ECO:0000256" key="1">
    <source>
        <dbReference type="ARBA" id="ARBA00022723"/>
    </source>
</evidence>
<keyword evidence="5" id="KW-0645">Protease</keyword>
<dbReference type="SUPFAM" id="SSF55031">
    <property type="entry name" value="Bacterial exopeptidase dimerisation domain"/>
    <property type="match status" value="1"/>
</dbReference>
<comment type="caution">
    <text evidence="5">The sequence shown here is derived from an EMBL/GenBank/DDBJ whole genome shotgun (WGS) entry which is preliminary data.</text>
</comment>
<dbReference type="InterPro" id="IPR011650">
    <property type="entry name" value="Peptidase_M20_dimer"/>
</dbReference>
<dbReference type="InterPro" id="IPR036264">
    <property type="entry name" value="Bact_exopeptidase_dim_dom"/>
</dbReference>
<dbReference type="Gene3D" id="3.30.70.360">
    <property type="match status" value="1"/>
</dbReference>
<reference evidence="5 6" key="1">
    <citation type="submission" date="2021-01" db="EMBL/GenBank/DDBJ databases">
        <title>Whole genome shotgun sequence of Catellatospora coxensis NBRC 107359.</title>
        <authorList>
            <person name="Komaki H."/>
            <person name="Tamura T."/>
        </authorList>
    </citation>
    <scope>NUCLEOTIDE SEQUENCE [LARGE SCALE GENOMIC DNA]</scope>
    <source>
        <strain evidence="5 6">NBRC 107359</strain>
    </source>
</reference>
<evidence type="ECO:0000256" key="2">
    <source>
        <dbReference type="ARBA" id="ARBA00022801"/>
    </source>
</evidence>
<keyword evidence="1" id="KW-0479">Metal-binding</keyword>
<feature type="active site" description="Proton acceptor" evidence="3">
    <location>
        <position position="131"/>
    </location>
</feature>
<dbReference type="PANTHER" id="PTHR43808:SF9">
    <property type="entry name" value="BLL0789 PROTEIN"/>
    <property type="match status" value="1"/>
</dbReference>
<dbReference type="PIRSF" id="PIRSF037238">
    <property type="entry name" value="Carboxypeptidase_G2"/>
    <property type="match status" value="1"/>
</dbReference>
<dbReference type="Gene3D" id="3.40.630.10">
    <property type="entry name" value="Zn peptidases"/>
    <property type="match status" value="1"/>
</dbReference>
<evidence type="ECO:0000256" key="3">
    <source>
        <dbReference type="PIRSR" id="PIRSR037238-1"/>
    </source>
</evidence>
<dbReference type="Pfam" id="PF07687">
    <property type="entry name" value="M20_dimer"/>
    <property type="match status" value="1"/>
</dbReference>
<dbReference type="Pfam" id="PF01546">
    <property type="entry name" value="Peptidase_M20"/>
    <property type="match status" value="1"/>
</dbReference>
<dbReference type="InterPro" id="IPR002933">
    <property type="entry name" value="Peptidase_M20"/>
</dbReference>
<dbReference type="InterPro" id="IPR050072">
    <property type="entry name" value="Peptidase_M20A"/>
</dbReference>
<dbReference type="GO" id="GO:0004180">
    <property type="term" value="F:carboxypeptidase activity"/>
    <property type="evidence" value="ECO:0007669"/>
    <property type="project" value="UniProtKB-KW"/>
</dbReference>
<dbReference type="GO" id="GO:0046872">
    <property type="term" value="F:metal ion binding"/>
    <property type="evidence" value="ECO:0007669"/>
    <property type="project" value="UniProtKB-KW"/>
</dbReference>
<evidence type="ECO:0000313" key="6">
    <source>
        <dbReference type="Proteomes" id="UP000630887"/>
    </source>
</evidence>
<dbReference type="EMBL" id="BONI01000050">
    <property type="protein sequence ID" value="GIG08634.1"/>
    <property type="molecule type" value="Genomic_DNA"/>
</dbReference>
<keyword evidence="2" id="KW-0378">Hydrolase</keyword>
<dbReference type="Proteomes" id="UP000630887">
    <property type="component" value="Unassembled WGS sequence"/>
</dbReference>
<evidence type="ECO:0000313" key="5">
    <source>
        <dbReference type="EMBL" id="GIG08634.1"/>
    </source>
</evidence>
<dbReference type="PANTHER" id="PTHR43808">
    <property type="entry name" value="ACETYLORNITHINE DEACETYLASE"/>
    <property type="match status" value="1"/>
</dbReference>
<feature type="domain" description="Peptidase M20 dimerisation" evidence="4">
    <location>
        <begin position="166"/>
        <end position="259"/>
    </location>
</feature>
<feature type="active site" evidence="3">
    <location>
        <position position="75"/>
    </location>
</feature>
<dbReference type="InterPro" id="IPR017150">
    <property type="entry name" value="Pept_M20_glutamate_carboxypep"/>
</dbReference>
<proteinExistence type="predicted"/>
<accession>A0A8J3L407</accession>
<dbReference type="RefSeq" id="WP_239167681.1">
    <property type="nucleotide sequence ID" value="NZ_BAAALC010000001.1"/>
</dbReference>
<sequence>MAQARAATMTEQLQELVELESPPGDLPRLHACADLLAAWGTAALGRPPRRVVRDGLPHLLWAADDQRVLLLGHYDTVWPAGTVDQWPFTIDGTIATGPGVCDMKSGIVQMLTAVSLLPDTSRVGLLLTCDEETGSITSRPLIEQQARRSRAVLVGEPATEDGALKVARKGGSMYRVTVHGRAAHAGVEPHRGVNAAVELAHQVLTVGSFGIGDTSVTPTVLSAGTMTNQVPESAVLCVDVRAWTRDELERVDRMMHALAPHVPGATLSLGGGISRYPLPEHVARPLLDLARDTGRRLGLPELRGAHAPGASDANFTGALGIATLDGLGGVGGGSHARSEWVDLAHLPARAALLAGLVDAVLQQPRPRTPRTLSTGAAAH</sequence>